<keyword evidence="4 14" id="KW-1003">Cell membrane</keyword>
<dbReference type="InterPro" id="IPR044878">
    <property type="entry name" value="UbiA_sf"/>
</dbReference>
<dbReference type="Gene3D" id="1.10.357.140">
    <property type="entry name" value="UbiA prenyltransferase"/>
    <property type="match status" value="1"/>
</dbReference>
<comment type="function">
    <text evidence="14">Converts heme B (protoheme IX) to heme O by substitution of the vinyl group on carbon 2 of heme B porphyrin ring with a hydroxyethyl farnesyl side group.</text>
</comment>
<feature type="transmembrane region" description="Helical" evidence="14">
    <location>
        <begin position="221"/>
        <end position="244"/>
    </location>
</feature>
<comment type="miscellaneous">
    <text evidence="14">Carbon 2 of the heme B porphyrin ring is defined according to the Fischer nomenclature.</text>
</comment>
<evidence type="ECO:0000256" key="8">
    <source>
        <dbReference type="ARBA" id="ARBA00023133"/>
    </source>
</evidence>
<feature type="transmembrane region" description="Helical" evidence="14">
    <location>
        <begin position="250"/>
        <end position="272"/>
    </location>
</feature>
<evidence type="ECO:0000256" key="1">
    <source>
        <dbReference type="ARBA" id="ARBA00004651"/>
    </source>
</evidence>
<dbReference type="GO" id="GO:0016740">
    <property type="term" value="F:transferase activity"/>
    <property type="evidence" value="ECO:0007669"/>
    <property type="project" value="UniProtKB-KW"/>
</dbReference>
<evidence type="ECO:0000256" key="2">
    <source>
        <dbReference type="ARBA" id="ARBA00004919"/>
    </source>
</evidence>
<keyword evidence="5 14" id="KW-0808">Transferase</keyword>
<evidence type="ECO:0000256" key="12">
    <source>
        <dbReference type="ARBA" id="ARBA00042475"/>
    </source>
</evidence>
<sequence>MKETVHGGASAIGVPLATLWHDYYALTKPRVVAVMLLTAVVGMLLATQDGNIPWHALCWGTLGIGLAASSAAAINQIVDRRLDALMARTRQRPIPQGHIPAHHALLFAAVLGIAGIGILAILVNSLTAWLTLGSLLGYAVVYTAFLKRATPQNITIGGLAGAAPPLLGWTSVSNQIVPESLLLVLIIFAWTPPHFWALAIHKKTEYAKVGIPMLPVTHGEAFTRLHILLYTLLMVLCTLLPYLYGCSGVVYLVGVLILNGLFLQKALWLWLYRRPADPYGLFRYSINYIMLLFVVLLLDHYLAL</sequence>
<feature type="transmembrane region" description="Helical" evidence="14">
    <location>
        <begin position="153"/>
        <end position="169"/>
    </location>
</feature>
<accession>A0ABX5LQ58</accession>
<comment type="similarity">
    <text evidence="14">Belongs to the UbiA prenyltransferase family. Protoheme IX farnesyltransferase subfamily.</text>
</comment>
<evidence type="ECO:0000256" key="3">
    <source>
        <dbReference type="ARBA" id="ARBA00012292"/>
    </source>
</evidence>
<evidence type="ECO:0000313" key="16">
    <source>
        <dbReference type="Proteomes" id="UP000248090"/>
    </source>
</evidence>
<dbReference type="Proteomes" id="UP000248090">
    <property type="component" value="Unassembled WGS sequence"/>
</dbReference>
<dbReference type="PANTHER" id="PTHR43448">
    <property type="entry name" value="PROTOHEME IX FARNESYLTRANSFERASE, MITOCHONDRIAL"/>
    <property type="match status" value="1"/>
</dbReference>
<comment type="subcellular location">
    <subcellularLocation>
        <location evidence="1 14">Cell membrane</location>
        <topology evidence="1 14">Multi-pass membrane protein</topology>
    </subcellularLocation>
</comment>
<proteinExistence type="inferred from homology"/>
<protein>
    <recommendedName>
        <fullName evidence="11 14">Protoheme IX farnesyltransferase</fullName>
        <ecNumber evidence="3 14">2.5.1.141</ecNumber>
    </recommendedName>
    <alternativeName>
        <fullName evidence="12 14">Heme B farnesyltransferase</fullName>
    </alternativeName>
    <alternativeName>
        <fullName evidence="10 14">Heme O synthase</fullName>
    </alternativeName>
</protein>
<evidence type="ECO:0000313" key="15">
    <source>
        <dbReference type="EMBL" id="PXF28794.1"/>
    </source>
</evidence>
<evidence type="ECO:0000256" key="10">
    <source>
        <dbReference type="ARBA" id="ARBA00030253"/>
    </source>
</evidence>
<dbReference type="PROSITE" id="PS00943">
    <property type="entry name" value="UBIA"/>
    <property type="match status" value="1"/>
</dbReference>
<dbReference type="InterPro" id="IPR006369">
    <property type="entry name" value="Protohaem_IX_farnesylTrfase"/>
</dbReference>
<comment type="catalytic activity">
    <reaction evidence="13 14">
        <text>heme b + (2E,6E)-farnesyl diphosphate + H2O = Fe(II)-heme o + diphosphate</text>
        <dbReference type="Rhea" id="RHEA:28070"/>
        <dbReference type="ChEBI" id="CHEBI:15377"/>
        <dbReference type="ChEBI" id="CHEBI:33019"/>
        <dbReference type="ChEBI" id="CHEBI:60344"/>
        <dbReference type="ChEBI" id="CHEBI:60530"/>
        <dbReference type="ChEBI" id="CHEBI:175763"/>
        <dbReference type="EC" id="2.5.1.141"/>
    </reaction>
</comment>
<keyword evidence="6 14" id="KW-0812">Transmembrane</keyword>
<reference evidence="15 16" key="1">
    <citation type="submission" date="2015-03" db="EMBL/GenBank/DDBJ databases">
        <authorList>
            <person name="Krishnan R."/>
            <person name="Midha S."/>
            <person name="Patil P.B."/>
            <person name="Rameshkumar N."/>
        </authorList>
    </citation>
    <scope>NUCLEOTIDE SEQUENCE [LARGE SCALE GENOMIC DNA]</scope>
    <source>
        <strain evidence="15 16">L1E11</strain>
    </source>
</reference>
<organism evidence="15 16">
    <name type="scientific">Pokkaliibacter plantistimulans</name>
    <dbReference type="NCBI Taxonomy" id="1635171"/>
    <lineage>
        <taxon>Bacteria</taxon>
        <taxon>Pseudomonadati</taxon>
        <taxon>Pseudomonadota</taxon>
        <taxon>Gammaproteobacteria</taxon>
        <taxon>Oceanospirillales</taxon>
        <taxon>Balneatrichaceae</taxon>
        <taxon>Pokkaliibacter</taxon>
    </lineage>
</organism>
<feature type="transmembrane region" description="Helical" evidence="14">
    <location>
        <begin position="284"/>
        <end position="303"/>
    </location>
</feature>
<evidence type="ECO:0000256" key="11">
    <source>
        <dbReference type="ARBA" id="ARBA00040810"/>
    </source>
</evidence>
<comment type="pathway">
    <text evidence="2 14">Porphyrin-containing compound metabolism; heme O biosynthesis; heme O from protoheme: step 1/1.</text>
</comment>
<dbReference type="CDD" id="cd13957">
    <property type="entry name" value="PT_UbiA_Cox10"/>
    <property type="match status" value="1"/>
</dbReference>
<evidence type="ECO:0000256" key="6">
    <source>
        <dbReference type="ARBA" id="ARBA00022692"/>
    </source>
</evidence>
<keyword evidence="16" id="KW-1185">Reference proteome</keyword>
<evidence type="ECO:0000256" key="13">
    <source>
        <dbReference type="ARBA" id="ARBA00047690"/>
    </source>
</evidence>
<dbReference type="InterPro" id="IPR000537">
    <property type="entry name" value="UbiA_prenyltransferase"/>
</dbReference>
<feature type="transmembrane region" description="Helical" evidence="14">
    <location>
        <begin position="54"/>
        <end position="78"/>
    </location>
</feature>
<evidence type="ECO:0000256" key="5">
    <source>
        <dbReference type="ARBA" id="ARBA00022679"/>
    </source>
</evidence>
<dbReference type="RefSeq" id="WP_110189943.1">
    <property type="nucleotide sequence ID" value="NZ_CP177354.1"/>
</dbReference>
<evidence type="ECO:0000256" key="14">
    <source>
        <dbReference type="HAMAP-Rule" id="MF_00154"/>
    </source>
</evidence>
<feature type="transmembrane region" description="Helical" evidence="14">
    <location>
        <begin position="181"/>
        <end position="200"/>
    </location>
</feature>
<gene>
    <name evidence="14" type="primary">cyoE</name>
    <name evidence="15" type="ORF">WH50_24215</name>
</gene>
<dbReference type="HAMAP" id="MF_00154">
    <property type="entry name" value="CyoE_CtaB"/>
    <property type="match status" value="1"/>
</dbReference>
<dbReference type="EC" id="2.5.1.141" evidence="3 14"/>
<keyword evidence="9 14" id="KW-0472">Membrane</keyword>
<evidence type="ECO:0000256" key="4">
    <source>
        <dbReference type="ARBA" id="ARBA00022475"/>
    </source>
</evidence>
<evidence type="ECO:0000256" key="9">
    <source>
        <dbReference type="ARBA" id="ARBA00023136"/>
    </source>
</evidence>
<evidence type="ECO:0000256" key="7">
    <source>
        <dbReference type="ARBA" id="ARBA00022989"/>
    </source>
</evidence>
<dbReference type="PANTHER" id="PTHR43448:SF7">
    <property type="entry name" value="4-HYDROXYBENZOATE SOLANESYLTRANSFERASE"/>
    <property type="match status" value="1"/>
</dbReference>
<dbReference type="InterPro" id="IPR030470">
    <property type="entry name" value="UbiA_prenylTrfase_CS"/>
</dbReference>
<name>A0ABX5LQ58_9GAMM</name>
<feature type="transmembrane region" description="Helical" evidence="14">
    <location>
        <begin position="128"/>
        <end position="146"/>
    </location>
</feature>
<dbReference type="EMBL" id="LAPT01000145">
    <property type="protein sequence ID" value="PXF28794.1"/>
    <property type="molecule type" value="Genomic_DNA"/>
</dbReference>
<dbReference type="Pfam" id="PF01040">
    <property type="entry name" value="UbiA"/>
    <property type="match status" value="1"/>
</dbReference>
<keyword evidence="7 14" id="KW-1133">Transmembrane helix</keyword>
<feature type="transmembrane region" description="Helical" evidence="14">
    <location>
        <begin position="31"/>
        <end position="48"/>
    </location>
</feature>
<comment type="caution">
    <text evidence="15">The sequence shown here is derived from an EMBL/GenBank/DDBJ whole genome shotgun (WGS) entry which is preliminary data.</text>
</comment>
<dbReference type="NCBIfam" id="NF003349">
    <property type="entry name" value="PRK04375.1-2"/>
    <property type="match status" value="1"/>
</dbReference>
<feature type="transmembrane region" description="Helical" evidence="14">
    <location>
        <begin position="99"/>
        <end position="122"/>
    </location>
</feature>
<dbReference type="NCBIfam" id="TIGR01473">
    <property type="entry name" value="cyoE_ctaB"/>
    <property type="match status" value="1"/>
</dbReference>
<keyword evidence="8 14" id="KW-0350">Heme biosynthesis</keyword>